<feature type="region of interest" description="Disordered" evidence="1">
    <location>
        <begin position="1"/>
        <end position="24"/>
    </location>
</feature>
<reference evidence="3 4" key="1">
    <citation type="journal article" date="2015" name="Biotechnol. Biofuels">
        <title>Enhanced degradation of softwood versus hardwood by the white-rot fungus Pycnoporus coccineus.</title>
        <authorList>
            <person name="Couturier M."/>
            <person name="Navarro D."/>
            <person name="Chevret D."/>
            <person name="Henrissat B."/>
            <person name="Piumi F."/>
            <person name="Ruiz-Duenas F.J."/>
            <person name="Martinez A.T."/>
            <person name="Grigoriev I.V."/>
            <person name="Riley R."/>
            <person name="Lipzen A."/>
            <person name="Berrin J.G."/>
            <person name="Master E.R."/>
            <person name="Rosso M.N."/>
        </authorList>
    </citation>
    <scope>NUCLEOTIDE SEQUENCE [LARGE SCALE GENOMIC DNA]</scope>
    <source>
        <strain evidence="3 4">BRFM310</strain>
    </source>
</reference>
<evidence type="ECO:0000313" key="3">
    <source>
        <dbReference type="EMBL" id="OSD02659.1"/>
    </source>
</evidence>
<evidence type="ECO:0000259" key="2">
    <source>
        <dbReference type="Pfam" id="PF01636"/>
    </source>
</evidence>
<sequence length="311" mass="35031">MDVPNASTDNVASNPGADPLYPPHIFDPPQAEIDKVVPHLIWPSRTLRVLGQGVDGQGVIYDLGDGRVVKTGAAVSVNEAKAMVFVRAHTSIPVPKVYMVFKHEDLVHIVMERIDGVDFRTAQHRDANGEWSPDGGMLTPQGVRNIVQHLSQIIQELRDLGRRFPLDQPHFGSWPEGPFRNSYFSIDPPSLPFASDAEFHRYFLKRLESKYSDTSTYRDLEELFRTSPAEPAPVLSHGDFADRNILVKDDRVVAIIDWETFGWYPEFWDLMGLWMSQIGATPNEIMGEVFGNVPFAADTYRYVTAAITFPF</sequence>
<evidence type="ECO:0000313" key="4">
    <source>
        <dbReference type="Proteomes" id="UP000193067"/>
    </source>
</evidence>
<gene>
    <name evidence="3" type="ORF">PYCCODRAFT_1435311</name>
</gene>
<dbReference type="AlphaFoldDB" id="A0A1Y2INH5"/>
<dbReference type="SUPFAM" id="SSF56112">
    <property type="entry name" value="Protein kinase-like (PK-like)"/>
    <property type="match status" value="1"/>
</dbReference>
<accession>A0A1Y2INH5</accession>
<dbReference type="GO" id="GO:0016301">
    <property type="term" value="F:kinase activity"/>
    <property type="evidence" value="ECO:0007669"/>
    <property type="project" value="UniProtKB-KW"/>
</dbReference>
<feature type="domain" description="Aminoglycoside phosphotransferase" evidence="2">
    <location>
        <begin position="78"/>
        <end position="281"/>
    </location>
</feature>
<dbReference type="InterPro" id="IPR002575">
    <property type="entry name" value="Aminoglycoside_PTrfase"/>
</dbReference>
<dbReference type="Pfam" id="PF01636">
    <property type="entry name" value="APH"/>
    <property type="match status" value="1"/>
</dbReference>
<dbReference type="EMBL" id="KZ084104">
    <property type="protein sequence ID" value="OSD02659.1"/>
    <property type="molecule type" value="Genomic_DNA"/>
</dbReference>
<dbReference type="InterPro" id="IPR011009">
    <property type="entry name" value="Kinase-like_dom_sf"/>
</dbReference>
<organism evidence="3 4">
    <name type="scientific">Trametes coccinea (strain BRFM310)</name>
    <name type="common">Pycnoporus coccineus</name>
    <dbReference type="NCBI Taxonomy" id="1353009"/>
    <lineage>
        <taxon>Eukaryota</taxon>
        <taxon>Fungi</taxon>
        <taxon>Dikarya</taxon>
        <taxon>Basidiomycota</taxon>
        <taxon>Agaricomycotina</taxon>
        <taxon>Agaricomycetes</taxon>
        <taxon>Polyporales</taxon>
        <taxon>Polyporaceae</taxon>
        <taxon>Trametes</taxon>
    </lineage>
</organism>
<keyword evidence="3" id="KW-0808">Transferase</keyword>
<dbReference type="PANTHER" id="PTHR21310:SF15">
    <property type="entry name" value="AMINOGLYCOSIDE PHOSPHOTRANSFERASE DOMAIN-CONTAINING PROTEIN"/>
    <property type="match status" value="1"/>
</dbReference>
<dbReference type="Gene3D" id="3.90.1200.10">
    <property type="match status" value="1"/>
</dbReference>
<dbReference type="OrthoDB" id="5404599at2759"/>
<dbReference type="InterPro" id="IPR051678">
    <property type="entry name" value="AGP_Transferase"/>
</dbReference>
<dbReference type="CDD" id="cd05120">
    <property type="entry name" value="APH_ChoK_like"/>
    <property type="match status" value="1"/>
</dbReference>
<name>A0A1Y2INH5_TRAC3</name>
<proteinExistence type="predicted"/>
<protein>
    <submittedName>
        <fullName evidence="3">Kinase-like protein</fullName>
    </submittedName>
</protein>
<keyword evidence="4" id="KW-1185">Reference proteome</keyword>
<keyword evidence="3" id="KW-0418">Kinase</keyword>
<feature type="compositionally biased region" description="Polar residues" evidence="1">
    <location>
        <begin position="1"/>
        <end position="13"/>
    </location>
</feature>
<evidence type="ECO:0000256" key="1">
    <source>
        <dbReference type="SAM" id="MobiDB-lite"/>
    </source>
</evidence>
<dbReference type="Proteomes" id="UP000193067">
    <property type="component" value="Unassembled WGS sequence"/>
</dbReference>
<dbReference type="PANTHER" id="PTHR21310">
    <property type="entry name" value="AMINOGLYCOSIDE PHOSPHOTRANSFERASE-RELATED-RELATED"/>
    <property type="match status" value="1"/>
</dbReference>